<dbReference type="Gene3D" id="2.70.70.10">
    <property type="entry name" value="Glucose Permease (Domain IIA)"/>
    <property type="match status" value="1"/>
</dbReference>
<name>A0ABS8WBG4_9GAMM</name>
<dbReference type="InterPro" id="IPR050570">
    <property type="entry name" value="Cell_wall_metabolism_enzyme"/>
</dbReference>
<dbReference type="PANTHER" id="PTHR21666:SF270">
    <property type="entry name" value="MUREIN HYDROLASE ACTIVATOR ENVC"/>
    <property type="match status" value="1"/>
</dbReference>
<feature type="signal peptide" evidence="2">
    <location>
        <begin position="1"/>
        <end position="26"/>
    </location>
</feature>
<keyword evidence="5" id="KW-1185">Reference proteome</keyword>
<feature type="domain" description="M23ase beta-sheet core" evidence="3">
    <location>
        <begin position="284"/>
        <end position="377"/>
    </location>
</feature>
<dbReference type="RefSeq" id="WP_233052261.1">
    <property type="nucleotide sequence ID" value="NZ_JAIMJA010000006.1"/>
</dbReference>
<dbReference type="SUPFAM" id="SSF51261">
    <property type="entry name" value="Duplicated hybrid motif"/>
    <property type="match status" value="1"/>
</dbReference>
<feature type="coiled-coil region" evidence="1">
    <location>
        <begin position="24"/>
        <end position="107"/>
    </location>
</feature>
<dbReference type="Proteomes" id="UP001201273">
    <property type="component" value="Unassembled WGS sequence"/>
</dbReference>
<reference evidence="4 5" key="1">
    <citation type="journal article" date="2022" name="Environ. Microbiol. Rep.">
        <title>Eco-phylogenetic analyses reveal divergent evolution of vitamin B12 metabolism in the marine bacterial family 'Psychromonadaceae'.</title>
        <authorList>
            <person name="Jin X."/>
            <person name="Yang Y."/>
            <person name="Cao H."/>
            <person name="Gao B."/>
            <person name="Zhao Z."/>
        </authorList>
    </citation>
    <scope>NUCLEOTIDE SEQUENCE [LARGE SCALE GENOMIC DNA]</scope>
    <source>
        <strain evidence="4 5">MKS20</strain>
    </source>
</reference>
<dbReference type="InterPro" id="IPR011055">
    <property type="entry name" value="Dup_hybrid_motif"/>
</dbReference>
<dbReference type="InterPro" id="IPR016047">
    <property type="entry name" value="M23ase_b-sheet_dom"/>
</dbReference>
<gene>
    <name evidence="4" type="ORF">K6Y31_07915</name>
</gene>
<sequence>MFKQISKTAGIIAAVLLFLFFNSAHAEQSELDNVKQQIKSHQENIQKQSKAIARLQQELESAEKEIAKFAGKLQANAEATREAQKNLDKLKISAEKLEQNRLKQQKLLANQIASAYRTGQHDYLKVLLNQEDPTRIDRAISYYQYLNKARIKSLQKMQNTLAELNENQQQQTAKIEQLARLKLEHGEQQKKLTAQQAGREDAMAALNQTITSEQQQIKQLEDAEKHLSQQLAESIEQQKIEQELENIKKPVLDGLQKYKGKLSWPIKGRVLHRFGGHRSGQLRWKGMLIAAKEGAEIKALSHGQVVYSEYLKGYGMVMVIDHGKGFMSLYGHNQALLKSVGDTVRNDEVIALAGRSGGQKRSGLYFEIRYQGKPQDPRKWLSRK</sequence>
<feature type="coiled-coil region" evidence="1">
    <location>
        <begin position="147"/>
        <end position="237"/>
    </location>
</feature>
<evidence type="ECO:0000256" key="2">
    <source>
        <dbReference type="SAM" id="SignalP"/>
    </source>
</evidence>
<accession>A0ABS8WBG4</accession>
<keyword evidence="2" id="KW-0732">Signal</keyword>
<dbReference type="PANTHER" id="PTHR21666">
    <property type="entry name" value="PEPTIDASE-RELATED"/>
    <property type="match status" value="1"/>
</dbReference>
<dbReference type="Pfam" id="PF01551">
    <property type="entry name" value="Peptidase_M23"/>
    <property type="match status" value="1"/>
</dbReference>
<dbReference type="EMBL" id="JAIMJA010000006">
    <property type="protein sequence ID" value="MCE2594740.1"/>
    <property type="molecule type" value="Genomic_DNA"/>
</dbReference>
<protein>
    <submittedName>
        <fullName evidence="4">Peptidoglycan DD-metalloendopeptidase family protein</fullName>
    </submittedName>
</protein>
<organism evidence="4 5">
    <name type="scientific">Motilimonas cestriensis</name>
    <dbReference type="NCBI Taxonomy" id="2742685"/>
    <lineage>
        <taxon>Bacteria</taxon>
        <taxon>Pseudomonadati</taxon>
        <taxon>Pseudomonadota</taxon>
        <taxon>Gammaproteobacteria</taxon>
        <taxon>Alteromonadales</taxon>
        <taxon>Alteromonadales genera incertae sedis</taxon>
        <taxon>Motilimonas</taxon>
    </lineage>
</organism>
<evidence type="ECO:0000313" key="5">
    <source>
        <dbReference type="Proteomes" id="UP001201273"/>
    </source>
</evidence>
<evidence type="ECO:0000313" key="4">
    <source>
        <dbReference type="EMBL" id="MCE2594740.1"/>
    </source>
</evidence>
<evidence type="ECO:0000256" key="1">
    <source>
        <dbReference type="SAM" id="Coils"/>
    </source>
</evidence>
<dbReference type="Gene3D" id="6.10.250.3150">
    <property type="match status" value="1"/>
</dbReference>
<evidence type="ECO:0000259" key="3">
    <source>
        <dbReference type="Pfam" id="PF01551"/>
    </source>
</evidence>
<feature type="chain" id="PRO_5046073161" evidence="2">
    <location>
        <begin position="27"/>
        <end position="384"/>
    </location>
</feature>
<proteinExistence type="predicted"/>
<comment type="caution">
    <text evidence="4">The sequence shown here is derived from an EMBL/GenBank/DDBJ whole genome shotgun (WGS) entry which is preliminary data.</text>
</comment>
<keyword evidence="1" id="KW-0175">Coiled coil</keyword>
<dbReference type="CDD" id="cd12797">
    <property type="entry name" value="M23_peptidase"/>
    <property type="match status" value="1"/>
</dbReference>